<dbReference type="GO" id="GO:0006465">
    <property type="term" value="P:signal peptide processing"/>
    <property type="evidence" value="ECO:0007669"/>
    <property type="project" value="InterPro"/>
</dbReference>
<dbReference type="InterPro" id="IPR019533">
    <property type="entry name" value="Peptidase_S26"/>
</dbReference>
<evidence type="ECO:0000313" key="6">
    <source>
        <dbReference type="Proteomes" id="UP000622547"/>
    </source>
</evidence>
<dbReference type="Gene3D" id="2.10.109.10">
    <property type="entry name" value="Umud Fragment, subunit A"/>
    <property type="match status" value="1"/>
</dbReference>
<dbReference type="EC" id="3.4.21.89" evidence="3"/>
<dbReference type="GO" id="GO:0005886">
    <property type="term" value="C:plasma membrane"/>
    <property type="evidence" value="ECO:0007669"/>
    <property type="project" value="UniProtKB-SubCell"/>
</dbReference>
<feature type="domain" description="Peptidase S26" evidence="4">
    <location>
        <begin position="18"/>
        <end position="176"/>
    </location>
</feature>
<dbReference type="GO" id="GO:0009003">
    <property type="term" value="F:signal peptidase activity"/>
    <property type="evidence" value="ECO:0007669"/>
    <property type="project" value="UniProtKB-EC"/>
</dbReference>
<dbReference type="PANTHER" id="PTHR43390:SF1">
    <property type="entry name" value="CHLOROPLAST PROCESSING PEPTIDASE"/>
    <property type="match status" value="1"/>
</dbReference>
<evidence type="ECO:0000256" key="1">
    <source>
        <dbReference type="ARBA" id="ARBA00004401"/>
    </source>
</evidence>
<evidence type="ECO:0000313" key="5">
    <source>
        <dbReference type="EMBL" id="GII35059.1"/>
    </source>
</evidence>
<dbReference type="Pfam" id="PF10502">
    <property type="entry name" value="Peptidase_S26"/>
    <property type="match status" value="1"/>
</dbReference>
<gene>
    <name evidence="5" type="ORF">Pph01_00620</name>
</gene>
<dbReference type="CDD" id="cd06530">
    <property type="entry name" value="S26_SPase_I"/>
    <property type="match status" value="1"/>
</dbReference>
<dbReference type="SUPFAM" id="SSF51306">
    <property type="entry name" value="LexA/Signal peptidase"/>
    <property type="match status" value="1"/>
</dbReference>
<evidence type="ECO:0000256" key="3">
    <source>
        <dbReference type="RuleBase" id="RU362042"/>
    </source>
</evidence>
<dbReference type="PRINTS" id="PR00727">
    <property type="entry name" value="LEADERPTASE"/>
</dbReference>
<dbReference type="AlphaFoldDB" id="A0A8J3XC83"/>
<keyword evidence="3" id="KW-0645">Protease</keyword>
<dbReference type="PANTHER" id="PTHR43390">
    <property type="entry name" value="SIGNAL PEPTIDASE I"/>
    <property type="match status" value="1"/>
</dbReference>
<organism evidence="5 6">
    <name type="scientific">Planotetraspora phitsanulokensis</name>
    <dbReference type="NCBI Taxonomy" id="575192"/>
    <lineage>
        <taxon>Bacteria</taxon>
        <taxon>Bacillati</taxon>
        <taxon>Actinomycetota</taxon>
        <taxon>Actinomycetes</taxon>
        <taxon>Streptosporangiales</taxon>
        <taxon>Streptosporangiaceae</taxon>
        <taxon>Planotetraspora</taxon>
    </lineage>
</organism>
<proteinExistence type="inferred from homology"/>
<keyword evidence="3" id="KW-0378">Hydrolase</keyword>
<dbReference type="NCBIfam" id="TIGR02227">
    <property type="entry name" value="sigpep_I_bact"/>
    <property type="match status" value="1"/>
</dbReference>
<comment type="subcellular location">
    <subcellularLocation>
        <location evidence="1">Cell membrane</location>
        <topology evidence="1">Single-pass type II membrane protein</topology>
    </subcellularLocation>
    <subcellularLocation>
        <location evidence="3">Membrane</location>
        <topology evidence="3">Single-pass type II membrane protein</topology>
    </subcellularLocation>
</comment>
<name>A0A8J3XC83_9ACTN</name>
<dbReference type="InterPro" id="IPR036286">
    <property type="entry name" value="LexA/Signal_pep-like_sf"/>
</dbReference>
<evidence type="ECO:0000259" key="4">
    <source>
        <dbReference type="Pfam" id="PF10502"/>
    </source>
</evidence>
<keyword evidence="6" id="KW-1185">Reference proteome</keyword>
<dbReference type="InterPro" id="IPR000223">
    <property type="entry name" value="Pept_S26A_signal_pept_1"/>
</dbReference>
<reference evidence="5 6" key="1">
    <citation type="submission" date="2021-01" db="EMBL/GenBank/DDBJ databases">
        <title>Whole genome shotgun sequence of Planotetraspora phitsanulokensis NBRC 104273.</title>
        <authorList>
            <person name="Komaki H."/>
            <person name="Tamura T."/>
        </authorList>
    </citation>
    <scope>NUCLEOTIDE SEQUENCE [LARGE SCALE GENOMIC DNA]</scope>
    <source>
        <strain evidence="5 6">NBRC 104273</strain>
    </source>
</reference>
<evidence type="ECO:0000256" key="2">
    <source>
        <dbReference type="ARBA" id="ARBA00009370"/>
    </source>
</evidence>
<protein>
    <recommendedName>
        <fullName evidence="3">Signal peptidase I</fullName>
        <ecNumber evidence="3">3.4.21.89</ecNumber>
    </recommendedName>
</protein>
<dbReference type="PROSITE" id="PS51257">
    <property type="entry name" value="PROKAR_LIPOPROTEIN"/>
    <property type="match status" value="1"/>
</dbReference>
<dbReference type="Proteomes" id="UP000622547">
    <property type="component" value="Unassembled WGS sequence"/>
</dbReference>
<dbReference type="GO" id="GO:0004252">
    <property type="term" value="F:serine-type endopeptidase activity"/>
    <property type="evidence" value="ECO:0007669"/>
    <property type="project" value="InterPro"/>
</dbReference>
<comment type="catalytic activity">
    <reaction evidence="3">
        <text>Cleavage of hydrophobic, N-terminal signal or leader sequences from secreted and periplasmic proteins.</text>
        <dbReference type="EC" id="3.4.21.89"/>
    </reaction>
</comment>
<comment type="similarity">
    <text evidence="2 3">Belongs to the peptidase S26 family.</text>
</comment>
<dbReference type="EMBL" id="BOOP01000001">
    <property type="protein sequence ID" value="GII35059.1"/>
    <property type="molecule type" value="Genomic_DNA"/>
</dbReference>
<comment type="caution">
    <text evidence="5">The sequence shown here is derived from an EMBL/GenBank/DDBJ whole genome shotgun (WGS) entry which is preliminary data.</text>
</comment>
<sequence length="181" mass="19045">MPRVNLRGLCVLLLTALTAVSVSGCGVAYRLTGREAFDIPSISMEPTIKKGDHVVARLTDGGYAPHEGDVIIYKAPPFWAPAIPGETHIARVIGTPGVDVRCCDDAGHLDLDGRPLDEPYIASAKASAAAFDVTVQPGHLWIMADNRDVAIDSRAHQADADKGTIPLSDVVGVVDVPDQAG</sequence>
<accession>A0A8J3XC83</accession>